<dbReference type="PANTHER" id="PTHR12366:SF29">
    <property type="entry name" value="ASPARTYL BETA-HYDROXYLASE, ISOFORM L"/>
    <property type="match status" value="1"/>
</dbReference>
<sequence length="424" mass="47597">MGWKVHKKLCRDPKSAWDHGCVDFYQSIRVQDPNLLLEAISRLTSALKGLKCTMAASDPKEYARRLVFMSYAKIDADEVDAGREYLNEAIAMLSPPDISCHETLATLQSACSELLMTFEEIGDMTSCRNLVKTFIKAGVPFYSDPFQRSGHLVSSLQAKPWWDAFSEDPRMSWISQLTSPSTFALIREEAASLMPNRDFTKIGDGGRMEHDARVLRGDWREVVLFGRGANTSRAPKTCKILSEILPPHTLDLCRDGGGEIIFSRLNGDSRILPHVAPTNHRLTCHLGLIVPPESEGKCEIRVGNKWCRWETGKAIVFDDSFEHEVVNSTNLPRLILLIRFWHPDFDSPASMRSALNEAVNLKEKLHRQRWVVPLDDRTIEARLPPEMCSKCRRCDLVLKFKGGKRGDGKGGGALELACKVCRGG</sequence>
<evidence type="ECO:0000313" key="3">
    <source>
        <dbReference type="EMBL" id="GMI24844.1"/>
    </source>
</evidence>
<dbReference type="EMBL" id="BRYA01000594">
    <property type="protein sequence ID" value="GMI24844.1"/>
    <property type="molecule type" value="Genomic_DNA"/>
</dbReference>
<gene>
    <name evidence="3" type="ORF">TrCOL_g5594</name>
</gene>
<protein>
    <recommendedName>
        <fullName evidence="2">Aspartyl/asparaginy/proline hydroxylase domain-containing protein</fullName>
    </recommendedName>
</protein>
<organism evidence="3 4">
    <name type="scientific">Triparma columacea</name>
    <dbReference type="NCBI Taxonomy" id="722753"/>
    <lineage>
        <taxon>Eukaryota</taxon>
        <taxon>Sar</taxon>
        <taxon>Stramenopiles</taxon>
        <taxon>Ochrophyta</taxon>
        <taxon>Bolidophyceae</taxon>
        <taxon>Parmales</taxon>
        <taxon>Triparmaceae</taxon>
        <taxon>Triparma</taxon>
    </lineage>
</organism>
<dbReference type="GO" id="GO:0005783">
    <property type="term" value="C:endoplasmic reticulum"/>
    <property type="evidence" value="ECO:0007669"/>
    <property type="project" value="TreeGrafter"/>
</dbReference>
<reference evidence="4" key="1">
    <citation type="journal article" date="2023" name="Commun. Biol.">
        <title>Genome analysis of Parmales, the sister group of diatoms, reveals the evolutionary specialization of diatoms from phago-mixotrophs to photoautotrophs.</title>
        <authorList>
            <person name="Ban H."/>
            <person name="Sato S."/>
            <person name="Yoshikawa S."/>
            <person name="Yamada K."/>
            <person name="Nakamura Y."/>
            <person name="Ichinomiya M."/>
            <person name="Sato N."/>
            <person name="Blanc-Mathieu R."/>
            <person name="Endo H."/>
            <person name="Kuwata A."/>
            <person name="Ogata H."/>
        </authorList>
    </citation>
    <scope>NUCLEOTIDE SEQUENCE [LARGE SCALE GENOMIC DNA]</scope>
</reference>
<evidence type="ECO:0000259" key="2">
    <source>
        <dbReference type="Pfam" id="PF05118"/>
    </source>
</evidence>
<dbReference type="GO" id="GO:0062101">
    <property type="term" value="F:peptidyl-aspartic acid 3-dioxygenase activity"/>
    <property type="evidence" value="ECO:0007669"/>
    <property type="project" value="InterPro"/>
</dbReference>
<name>A0A9W7FZA2_9STRA</name>
<dbReference type="Proteomes" id="UP001165065">
    <property type="component" value="Unassembled WGS sequence"/>
</dbReference>
<comment type="similarity">
    <text evidence="1">Belongs to the aspartyl/asparaginyl beta-hydroxylase family.</text>
</comment>
<feature type="domain" description="Aspartyl/asparaginy/proline hydroxylase" evidence="2">
    <location>
        <begin position="183"/>
        <end position="343"/>
    </location>
</feature>
<keyword evidence="4" id="KW-1185">Reference proteome</keyword>
<dbReference type="OrthoDB" id="438431at2759"/>
<dbReference type="PANTHER" id="PTHR12366">
    <property type="entry name" value="ASPARTYL/ASPARAGINYL BETA-HYDROXYLASE"/>
    <property type="match status" value="1"/>
</dbReference>
<accession>A0A9W7FZA2</accession>
<dbReference type="InterPro" id="IPR039038">
    <property type="entry name" value="ASPH"/>
</dbReference>
<dbReference type="Pfam" id="PF05118">
    <property type="entry name" value="Asp_Arg_Hydrox"/>
    <property type="match status" value="1"/>
</dbReference>
<proteinExistence type="inferred from homology"/>
<dbReference type="SUPFAM" id="SSF51197">
    <property type="entry name" value="Clavaminate synthase-like"/>
    <property type="match status" value="1"/>
</dbReference>
<dbReference type="InterPro" id="IPR007803">
    <property type="entry name" value="Asp/Arg/Pro-Hydrxlase"/>
</dbReference>
<evidence type="ECO:0000313" key="4">
    <source>
        <dbReference type="Proteomes" id="UP001165065"/>
    </source>
</evidence>
<dbReference type="InterPro" id="IPR027443">
    <property type="entry name" value="IPNS-like_sf"/>
</dbReference>
<comment type="caution">
    <text evidence="3">The sequence shown here is derived from an EMBL/GenBank/DDBJ whole genome shotgun (WGS) entry which is preliminary data.</text>
</comment>
<evidence type="ECO:0000256" key="1">
    <source>
        <dbReference type="ARBA" id="ARBA00007730"/>
    </source>
</evidence>
<dbReference type="AlphaFoldDB" id="A0A9W7FZA2"/>
<dbReference type="Gene3D" id="2.60.120.330">
    <property type="entry name" value="B-lactam Antibiotic, Isopenicillin N Synthase, Chain"/>
    <property type="match status" value="1"/>
</dbReference>